<dbReference type="EMBL" id="CAJNIZ010028890">
    <property type="protein sequence ID" value="CAE7511740.1"/>
    <property type="molecule type" value="Genomic_DNA"/>
</dbReference>
<evidence type="ECO:0000313" key="1">
    <source>
        <dbReference type="EMBL" id="CAE7511740.1"/>
    </source>
</evidence>
<proteinExistence type="predicted"/>
<dbReference type="Proteomes" id="UP000649617">
    <property type="component" value="Unassembled WGS sequence"/>
</dbReference>
<gene>
    <name evidence="1" type="ORF">SPIL2461_LOCUS13327</name>
</gene>
<dbReference type="AlphaFoldDB" id="A0A812T336"/>
<keyword evidence="2" id="KW-1185">Reference proteome</keyword>
<reference evidence="1" key="1">
    <citation type="submission" date="2021-02" db="EMBL/GenBank/DDBJ databases">
        <authorList>
            <person name="Dougan E. K."/>
            <person name="Rhodes N."/>
            <person name="Thang M."/>
            <person name="Chan C."/>
        </authorList>
    </citation>
    <scope>NUCLEOTIDE SEQUENCE</scope>
</reference>
<comment type="caution">
    <text evidence="1">The sequence shown here is derived from an EMBL/GenBank/DDBJ whole genome shotgun (WGS) entry which is preliminary data.</text>
</comment>
<organism evidence="1 2">
    <name type="scientific">Symbiodinium pilosum</name>
    <name type="common">Dinoflagellate</name>
    <dbReference type="NCBI Taxonomy" id="2952"/>
    <lineage>
        <taxon>Eukaryota</taxon>
        <taxon>Sar</taxon>
        <taxon>Alveolata</taxon>
        <taxon>Dinophyceae</taxon>
        <taxon>Suessiales</taxon>
        <taxon>Symbiodiniaceae</taxon>
        <taxon>Symbiodinium</taxon>
    </lineage>
</organism>
<evidence type="ECO:0000313" key="2">
    <source>
        <dbReference type="Proteomes" id="UP000649617"/>
    </source>
</evidence>
<sequence>MPTPCLQLRQVLWRASCWSDLSRQAGARCKNQHEAEVGRRTVEAWTNSRRDLGDLICRCRAHFVEVMRPEFLPAHWDVTHRIAVRRL</sequence>
<protein>
    <submittedName>
        <fullName evidence="1">Uncharacterized protein</fullName>
    </submittedName>
</protein>
<dbReference type="OrthoDB" id="431948at2759"/>
<accession>A0A812T336</accession>
<name>A0A812T336_SYMPI</name>